<comment type="caution">
    <text evidence="2">The sequence shown here is derived from an EMBL/GenBank/DDBJ whole genome shotgun (WGS) entry which is preliminary data.</text>
</comment>
<gene>
    <name evidence="2" type="primary">g4811</name>
    <name evidence="2" type="ORF">EsDP_00004811</name>
</gene>
<proteinExistence type="predicted"/>
<organism evidence="2 3">
    <name type="scientific">Epichloe bromicola</name>
    <dbReference type="NCBI Taxonomy" id="79588"/>
    <lineage>
        <taxon>Eukaryota</taxon>
        <taxon>Fungi</taxon>
        <taxon>Dikarya</taxon>
        <taxon>Ascomycota</taxon>
        <taxon>Pezizomycotina</taxon>
        <taxon>Sordariomycetes</taxon>
        <taxon>Hypocreomycetidae</taxon>
        <taxon>Hypocreales</taxon>
        <taxon>Clavicipitaceae</taxon>
        <taxon>Epichloe</taxon>
    </lineage>
</organism>
<accession>A0ABQ0CSW5</accession>
<reference evidence="3" key="1">
    <citation type="submission" date="2024-06" db="EMBL/GenBank/DDBJ databases">
        <title>Draft Genome Sequences of Epichloe bromicola Strains Isolated from Elymus ciliaris.</title>
        <authorList>
            <consortium name="Epichloe bromicola genome sequencing consortium"/>
            <person name="Miura A."/>
            <person name="Imano S."/>
            <person name="Ashida A."/>
            <person name="Sato I."/>
            <person name="Chiba S."/>
            <person name="Tanaka A."/>
            <person name="Camagna M."/>
            <person name="Takemoto D."/>
        </authorList>
    </citation>
    <scope>NUCLEOTIDE SEQUENCE [LARGE SCALE GENOMIC DNA]</scope>
    <source>
        <strain evidence="3">DP</strain>
    </source>
</reference>
<evidence type="ECO:0000313" key="3">
    <source>
        <dbReference type="Proteomes" id="UP001562357"/>
    </source>
</evidence>
<keyword evidence="1" id="KW-0732">Signal</keyword>
<feature type="chain" id="PRO_5047439379" evidence="1">
    <location>
        <begin position="18"/>
        <end position="94"/>
    </location>
</feature>
<evidence type="ECO:0000256" key="1">
    <source>
        <dbReference type="SAM" id="SignalP"/>
    </source>
</evidence>
<dbReference type="Proteomes" id="UP001562357">
    <property type="component" value="Unassembled WGS sequence"/>
</dbReference>
<dbReference type="EMBL" id="BAAFGZ010000198">
    <property type="protein sequence ID" value="GAB0136511.1"/>
    <property type="molecule type" value="Genomic_DNA"/>
</dbReference>
<evidence type="ECO:0000313" key="2">
    <source>
        <dbReference type="EMBL" id="GAB0136511.1"/>
    </source>
</evidence>
<name>A0ABQ0CSW5_9HYPO</name>
<sequence>MQFTWFYITTLLAFGLAAPSDKVDRDVVQDGDELVKRPNFKIVYRGADIQYQVATCSLFTAHDLGPMRFPLRFPLRKRGHSIRKVQGWKLDRDK</sequence>
<protein>
    <submittedName>
        <fullName evidence="2">Grass induced protein</fullName>
    </submittedName>
</protein>
<keyword evidence="3" id="KW-1185">Reference proteome</keyword>
<feature type="signal peptide" evidence="1">
    <location>
        <begin position="1"/>
        <end position="17"/>
    </location>
</feature>